<gene>
    <name evidence="6" type="ORF">LLE72_001670</name>
</gene>
<evidence type="ECO:0000313" key="6">
    <source>
        <dbReference type="EMBL" id="MEC3886499.1"/>
    </source>
</evidence>
<organism evidence="6 7">
    <name type="scientific">Xanthomonas campestris pv. papavericola</name>
    <dbReference type="NCBI Taxonomy" id="487881"/>
    <lineage>
        <taxon>Bacteria</taxon>
        <taxon>Pseudomonadati</taxon>
        <taxon>Pseudomonadota</taxon>
        <taxon>Gammaproteobacteria</taxon>
        <taxon>Lysobacterales</taxon>
        <taxon>Lysobacteraceae</taxon>
        <taxon>Xanthomonas</taxon>
    </lineage>
</organism>
<proteinExistence type="inferred from homology"/>
<dbReference type="Proteomes" id="UP001297361">
    <property type="component" value="Unassembled WGS sequence"/>
</dbReference>
<evidence type="ECO:0000256" key="2">
    <source>
        <dbReference type="ARBA" id="ARBA00023015"/>
    </source>
</evidence>
<accession>A0AAJ2X063</accession>
<comment type="similarity">
    <text evidence="1">Belongs to the LysR transcriptional regulatory family.</text>
</comment>
<dbReference type="InterPro" id="IPR000847">
    <property type="entry name" value="LysR_HTH_N"/>
</dbReference>
<reference evidence="6" key="1">
    <citation type="submission" date="2021-10" db="EMBL/GenBank/DDBJ databases">
        <authorList>
            <person name="Hussein R."/>
            <person name="Harrison J."/>
            <person name="Studholme D.J."/>
            <person name="Vicente J."/>
            <person name="Grant M."/>
        </authorList>
    </citation>
    <scope>NUCLEOTIDE SEQUENCE</scope>
    <source>
        <strain evidence="6">NCPPB 2970</strain>
    </source>
</reference>
<protein>
    <submittedName>
        <fullName evidence="6">LysR family transcriptional regulator</fullName>
    </submittedName>
</protein>
<evidence type="ECO:0000256" key="1">
    <source>
        <dbReference type="ARBA" id="ARBA00009437"/>
    </source>
</evidence>
<dbReference type="CDD" id="cd08422">
    <property type="entry name" value="PBP2_CrgA_like"/>
    <property type="match status" value="1"/>
</dbReference>
<dbReference type="InterPro" id="IPR036390">
    <property type="entry name" value="WH_DNA-bd_sf"/>
</dbReference>
<dbReference type="EMBL" id="JAJFNJ020000003">
    <property type="protein sequence ID" value="MEC3886499.1"/>
    <property type="molecule type" value="Genomic_DNA"/>
</dbReference>
<reference evidence="6" key="2">
    <citation type="submission" date="2024-01" db="EMBL/GenBank/DDBJ databases">
        <title>Long-read genome sequencing of X. campestris pv. papavericola.</title>
        <authorList>
            <person name="Hussain R.M.F."/>
            <person name="Greer S."/>
            <person name="Harrison J."/>
            <person name="Grant M."/>
            <person name="Vicente J."/>
            <person name="Studholme D.J."/>
        </authorList>
    </citation>
    <scope>NUCLEOTIDE SEQUENCE</scope>
    <source>
        <strain evidence="6">NCPPB 2970</strain>
    </source>
</reference>
<sequence>MSGTHNHVEVGPGGLGNLRRLAYFVAVVETGSFTAAAERLGITKAVVSQQVARLERECHTSLLLRTTRKVRTTELGQAFYLRCAAILRATDAAFDSLTDTATELSGVLRLTAPLDYGVRVVVPAIAEFTRRHPACKVDAVLSDQTLDPMSSHIELAIRVGWLAESGLQARKIGAFRQLLVAPAAMARQLSVIASPQEIGQLPFVANTALRTYQQWHFTHADGEHQMVDLHASVLLDATLAVREAVCHGVGLSVLPEYVVADDLAAGRLLHVLPQWQLPSGGIHAVFPAARFRPAKVRAFVELLLEQNTLQQQ</sequence>
<keyword evidence="4" id="KW-0804">Transcription</keyword>
<dbReference type="InterPro" id="IPR005119">
    <property type="entry name" value="LysR_subst-bd"/>
</dbReference>
<dbReference type="InterPro" id="IPR036388">
    <property type="entry name" value="WH-like_DNA-bd_sf"/>
</dbReference>
<dbReference type="FunFam" id="1.10.10.10:FF:000001">
    <property type="entry name" value="LysR family transcriptional regulator"/>
    <property type="match status" value="1"/>
</dbReference>
<dbReference type="GO" id="GO:0043565">
    <property type="term" value="F:sequence-specific DNA binding"/>
    <property type="evidence" value="ECO:0007669"/>
    <property type="project" value="TreeGrafter"/>
</dbReference>
<dbReference type="Pfam" id="PF00126">
    <property type="entry name" value="HTH_1"/>
    <property type="match status" value="1"/>
</dbReference>
<evidence type="ECO:0000256" key="4">
    <source>
        <dbReference type="ARBA" id="ARBA00023163"/>
    </source>
</evidence>
<dbReference type="SUPFAM" id="SSF53850">
    <property type="entry name" value="Periplasmic binding protein-like II"/>
    <property type="match status" value="1"/>
</dbReference>
<comment type="caution">
    <text evidence="6">The sequence shown here is derived from an EMBL/GenBank/DDBJ whole genome shotgun (WGS) entry which is preliminary data.</text>
</comment>
<dbReference type="RefSeq" id="WP_228424136.1">
    <property type="nucleotide sequence ID" value="NZ_JAJFNJ020000003.1"/>
</dbReference>
<dbReference type="Gene3D" id="1.10.10.10">
    <property type="entry name" value="Winged helix-like DNA-binding domain superfamily/Winged helix DNA-binding domain"/>
    <property type="match status" value="1"/>
</dbReference>
<dbReference type="Pfam" id="PF03466">
    <property type="entry name" value="LysR_substrate"/>
    <property type="match status" value="1"/>
</dbReference>
<dbReference type="AlphaFoldDB" id="A0AAJ2X063"/>
<dbReference type="PROSITE" id="PS50931">
    <property type="entry name" value="HTH_LYSR"/>
    <property type="match status" value="1"/>
</dbReference>
<evidence type="ECO:0000256" key="3">
    <source>
        <dbReference type="ARBA" id="ARBA00023125"/>
    </source>
</evidence>
<dbReference type="GO" id="GO:0006351">
    <property type="term" value="P:DNA-templated transcription"/>
    <property type="evidence" value="ECO:0007669"/>
    <property type="project" value="TreeGrafter"/>
</dbReference>
<dbReference type="Gene3D" id="3.40.190.290">
    <property type="match status" value="1"/>
</dbReference>
<evidence type="ECO:0000313" key="7">
    <source>
        <dbReference type="Proteomes" id="UP001297361"/>
    </source>
</evidence>
<dbReference type="GO" id="GO:0003700">
    <property type="term" value="F:DNA-binding transcription factor activity"/>
    <property type="evidence" value="ECO:0007669"/>
    <property type="project" value="InterPro"/>
</dbReference>
<keyword evidence="3" id="KW-0238">DNA-binding</keyword>
<dbReference type="PANTHER" id="PTHR30537:SF66">
    <property type="entry name" value="IRON-REGULATED VIRULENCE REGULATORY PROTEIN IRGB"/>
    <property type="match status" value="1"/>
</dbReference>
<dbReference type="SUPFAM" id="SSF46785">
    <property type="entry name" value="Winged helix' DNA-binding domain"/>
    <property type="match status" value="1"/>
</dbReference>
<evidence type="ECO:0000259" key="5">
    <source>
        <dbReference type="PROSITE" id="PS50931"/>
    </source>
</evidence>
<feature type="domain" description="HTH lysR-type" evidence="5">
    <location>
        <begin position="17"/>
        <end position="73"/>
    </location>
</feature>
<name>A0AAJ2X063_XANCA</name>
<dbReference type="InterPro" id="IPR058163">
    <property type="entry name" value="LysR-type_TF_proteobact-type"/>
</dbReference>
<dbReference type="PANTHER" id="PTHR30537">
    <property type="entry name" value="HTH-TYPE TRANSCRIPTIONAL REGULATOR"/>
    <property type="match status" value="1"/>
</dbReference>
<keyword evidence="2" id="KW-0805">Transcription regulation</keyword>